<dbReference type="InterPro" id="IPR013517">
    <property type="entry name" value="FG-GAP"/>
</dbReference>
<evidence type="ECO:0000313" key="4">
    <source>
        <dbReference type="EMBL" id="QJW92870.1"/>
    </source>
</evidence>
<feature type="signal peptide" evidence="2">
    <location>
        <begin position="1"/>
        <end position="26"/>
    </location>
</feature>
<dbReference type="Pfam" id="PF07593">
    <property type="entry name" value="UnbV_ASPIC"/>
    <property type="match status" value="1"/>
</dbReference>
<evidence type="ECO:0000259" key="3">
    <source>
        <dbReference type="Pfam" id="PF07593"/>
    </source>
</evidence>
<dbReference type="InterPro" id="IPR011519">
    <property type="entry name" value="UnbV_ASPIC"/>
</dbReference>
<dbReference type="SUPFAM" id="SSF69318">
    <property type="entry name" value="Integrin alpha N-terminal domain"/>
    <property type="match status" value="1"/>
</dbReference>
<feature type="chain" id="PRO_5026884469" description="ASPIC/UnbV domain-containing protein" evidence="2">
    <location>
        <begin position="27"/>
        <end position="582"/>
    </location>
</feature>
<accession>A0A6M5YHT3</accession>
<keyword evidence="5" id="KW-1185">Reference proteome</keyword>
<dbReference type="PANTHER" id="PTHR16026">
    <property type="entry name" value="CARTILAGE ACIDIC PROTEIN 1"/>
    <property type="match status" value="1"/>
</dbReference>
<sequence>MRAPCVRQRPSSVVALAFLVLVPACATFGCRGAPAPSGDHGDGGADGPDWFEDASAALGLDFVHDPGASGTYYMPQSMGSGAAFIHEFHPDSTETLYLYLLHNAGPDSKSVNRLYRRLPDGTFRDVTRGSGLDVAGFNMGVAVGDVNNDGLPDVVLTQVHGVRLFLNRGAGRFEDVTKGSGLSNTQWGTSACFFDYDRDGWLDLVVVNYLDYDAGKDCLNFKSEKDFCGPAAFPGTCSKLFHNRGADHASGARFEDVTFASGLGQVPGPGLGVACADFDGDGWPDVFVANDGVANRLWINRRNGTFADEAVSRGVAYSATGAAYANMGIAIGDVTNDGMLDLYVTHLMREMNTLWKQGPRGRFRDRTVEFGLTDARWRGTGFGTLMADFDLDGGLDIAVVNGRIMRGGTATGTDLGFWEPYAERNQLFANDGRGHFRDASPSNKAFSGPWNVARGLAVADINDDGAPDLIVTTIGTRARLFRNVAPNRGHWLKVRAFDPERKRDAYGATVRVRAAGTDRLRLINPGHSYLSSSSPLGLFGLGTADRYESITVTWPDGRPPEVFPGGAADRTVVLRKGEGRRP</sequence>
<organism evidence="4 5">
    <name type="scientific">Frigoriglobus tundricola</name>
    <dbReference type="NCBI Taxonomy" id="2774151"/>
    <lineage>
        <taxon>Bacteria</taxon>
        <taxon>Pseudomonadati</taxon>
        <taxon>Planctomycetota</taxon>
        <taxon>Planctomycetia</taxon>
        <taxon>Gemmatales</taxon>
        <taxon>Gemmataceae</taxon>
        <taxon>Frigoriglobus</taxon>
    </lineage>
</organism>
<proteinExistence type="predicted"/>
<keyword evidence="1 2" id="KW-0732">Signal</keyword>
<gene>
    <name evidence="4" type="ORF">FTUN_0367</name>
</gene>
<dbReference type="KEGG" id="ftj:FTUN_0367"/>
<dbReference type="InterPro" id="IPR028994">
    <property type="entry name" value="Integrin_alpha_N"/>
</dbReference>
<name>A0A6M5YHT3_9BACT</name>
<dbReference type="InterPro" id="IPR027039">
    <property type="entry name" value="Crtac1"/>
</dbReference>
<evidence type="ECO:0000313" key="5">
    <source>
        <dbReference type="Proteomes" id="UP000503447"/>
    </source>
</evidence>
<dbReference type="Proteomes" id="UP000503447">
    <property type="component" value="Chromosome"/>
</dbReference>
<dbReference type="Gene3D" id="2.130.10.130">
    <property type="entry name" value="Integrin alpha, N-terminal"/>
    <property type="match status" value="2"/>
</dbReference>
<dbReference type="PANTHER" id="PTHR16026:SF0">
    <property type="entry name" value="CARTILAGE ACIDIC PROTEIN 1"/>
    <property type="match status" value="1"/>
</dbReference>
<dbReference type="Pfam" id="PF13517">
    <property type="entry name" value="FG-GAP_3"/>
    <property type="match status" value="3"/>
</dbReference>
<feature type="domain" description="ASPIC/UnbV" evidence="3">
    <location>
        <begin position="505"/>
        <end position="559"/>
    </location>
</feature>
<reference evidence="5" key="1">
    <citation type="submission" date="2020-05" db="EMBL/GenBank/DDBJ databases">
        <title>Frigoriglobus tundricola gen. nov., sp. nov., a psychrotolerant cellulolytic planctomycete of the family Gemmataceae with two divergent copies of 16S rRNA gene.</title>
        <authorList>
            <person name="Kulichevskaya I.S."/>
            <person name="Ivanova A.A."/>
            <person name="Naumoff D.G."/>
            <person name="Beletsky A.V."/>
            <person name="Rijpstra W.I.C."/>
            <person name="Sinninghe Damste J.S."/>
            <person name="Mardanov A.V."/>
            <person name="Ravin N.V."/>
            <person name="Dedysh S.N."/>
        </authorList>
    </citation>
    <scope>NUCLEOTIDE SEQUENCE [LARGE SCALE GENOMIC DNA]</scope>
    <source>
        <strain evidence="5">PL17</strain>
    </source>
</reference>
<dbReference type="AlphaFoldDB" id="A0A6M5YHT3"/>
<protein>
    <recommendedName>
        <fullName evidence="3">ASPIC/UnbV domain-containing protein</fullName>
    </recommendedName>
</protein>
<evidence type="ECO:0000256" key="1">
    <source>
        <dbReference type="ARBA" id="ARBA00022729"/>
    </source>
</evidence>
<dbReference type="EMBL" id="CP053452">
    <property type="protein sequence ID" value="QJW92870.1"/>
    <property type="molecule type" value="Genomic_DNA"/>
</dbReference>
<dbReference type="PROSITE" id="PS51257">
    <property type="entry name" value="PROKAR_LIPOPROTEIN"/>
    <property type="match status" value="1"/>
</dbReference>
<evidence type="ECO:0000256" key="2">
    <source>
        <dbReference type="SAM" id="SignalP"/>
    </source>
</evidence>